<dbReference type="Gene3D" id="6.10.250.3220">
    <property type="match status" value="1"/>
</dbReference>
<evidence type="ECO:0000256" key="4">
    <source>
        <dbReference type="ARBA" id="ARBA00022833"/>
    </source>
</evidence>
<keyword evidence="3 5" id="KW-0863">Zinc-finger</keyword>
<name>A0A1D1UMH2_RAMVA</name>
<keyword evidence="8" id="KW-1185">Reference proteome</keyword>
<dbReference type="SMART" id="SM00356">
    <property type="entry name" value="ZnF_C3H1"/>
    <property type="match status" value="3"/>
</dbReference>
<dbReference type="EMBL" id="BDGG01000001">
    <property type="protein sequence ID" value="GAU89615.1"/>
    <property type="molecule type" value="Genomic_DNA"/>
</dbReference>
<evidence type="ECO:0000256" key="5">
    <source>
        <dbReference type="PROSITE-ProRule" id="PRU00723"/>
    </source>
</evidence>
<comment type="caution">
    <text evidence="7">The sequence shown here is derived from an EMBL/GenBank/DDBJ whole genome shotgun (WGS) entry which is preliminary data.</text>
</comment>
<evidence type="ECO:0000256" key="1">
    <source>
        <dbReference type="ARBA" id="ARBA00022723"/>
    </source>
</evidence>
<dbReference type="Gene3D" id="4.10.1000.10">
    <property type="entry name" value="Zinc finger, CCCH-type"/>
    <property type="match status" value="2"/>
</dbReference>
<feature type="domain" description="C3H1-type" evidence="6">
    <location>
        <begin position="21"/>
        <end position="50"/>
    </location>
</feature>
<gene>
    <name evidence="7" type="primary">RvY_02147-1</name>
    <name evidence="7" type="synonym">RvY_02147.1</name>
    <name evidence="7" type="ORF">RvY_02147</name>
</gene>
<dbReference type="STRING" id="947166.A0A1D1UMH2"/>
<accession>A0A1D1UMH2</accession>
<keyword evidence="4 5" id="KW-0862">Zinc</keyword>
<dbReference type="InterPro" id="IPR045877">
    <property type="entry name" value="ZFP36-like"/>
</dbReference>
<dbReference type="GO" id="GO:0008270">
    <property type="term" value="F:zinc ion binding"/>
    <property type="evidence" value="ECO:0007669"/>
    <property type="project" value="UniProtKB-KW"/>
</dbReference>
<evidence type="ECO:0000313" key="7">
    <source>
        <dbReference type="EMBL" id="GAU89615.1"/>
    </source>
</evidence>
<dbReference type="Pfam" id="PF00642">
    <property type="entry name" value="zf-CCCH"/>
    <property type="match status" value="1"/>
</dbReference>
<dbReference type="InterPro" id="IPR000571">
    <property type="entry name" value="Znf_CCCH"/>
</dbReference>
<dbReference type="SUPFAM" id="SSF90229">
    <property type="entry name" value="CCCH zinc finger"/>
    <property type="match status" value="3"/>
</dbReference>
<dbReference type="PANTHER" id="PTHR12547:SF18">
    <property type="entry name" value="PROTEIN TIS11"/>
    <property type="match status" value="1"/>
</dbReference>
<keyword evidence="2" id="KW-0677">Repeat</keyword>
<evidence type="ECO:0000313" key="8">
    <source>
        <dbReference type="Proteomes" id="UP000186922"/>
    </source>
</evidence>
<feature type="zinc finger region" description="C3H1-type" evidence="5">
    <location>
        <begin position="21"/>
        <end position="50"/>
    </location>
</feature>
<reference evidence="7 8" key="1">
    <citation type="journal article" date="2016" name="Nat. Commun.">
        <title>Extremotolerant tardigrade genome and improved radiotolerance of human cultured cells by tardigrade-unique protein.</title>
        <authorList>
            <person name="Hashimoto T."/>
            <person name="Horikawa D.D."/>
            <person name="Saito Y."/>
            <person name="Kuwahara H."/>
            <person name="Kozuka-Hata H."/>
            <person name="Shin-I T."/>
            <person name="Minakuchi Y."/>
            <person name="Ohishi K."/>
            <person name="Motoyama A."/>
            <person name="Aizu T."/>
            <person name="Enomoto A."/>
            <person name="Kondo K."/>
            <person name="Tanaka S."/>
            <person name="Hara Y."/>
            <person name="Koshikawa S."/>
            <person name="Sagara H."/>
            <person name="Miura T."/>
            <person name="Yokobori S."/>
            <person name="Miyagawa K."/>
            <person name="Suzuki Y."/>
            <person name="Kubo T."/>
            <person name="Oyama M."/>
            <person name="Kohara Y."/>
            <person name="Fujiyama A."/>
            <person name="Arakawa K."/>
            <person name="Katayama T."/>
            <person name="Toyoda A."/>
            <person name="Kunieda T."/>
        </authorList>
    </citation>
    <scope>NUCLEOTIDE SEQUENCE [LARGE SCALE GENOMIC DNA]</scope>
    <source>
        <strain evidence="7 8">YOKOZUNA-1</strain>
    </source>
</reference>
<feature type="zinc finger region" description="C3H1-type" evidence="5">
    <location>
        <begin position="59"/>
        <end position="87"/>
    </location>
</feature>
<evidence type="ECO:0000256" key="2">
    <source>
        <dbReference type="ARBA" id="ARBA00022737"/>
    </source>
</evidence>
<organism evidence="7 8">
    <name type="scientific">Ramazzottius varieornatus</name>
    <name type="common">Water bear</name>
    <name type="synonym">Tardigrade</name>
    <dbReference type="NCBI Taxonomy" id="947166"/>
    <lineage>
        <taxon>Eukaryota</taxon>
        <taxon>Metazoa</taxon>
        <taxon>Ecdysozoa</taxon>
        <taxon>Tardigrada</taxon>
        <taxon>Eutardigrada</taxon>
        <taxon>Parachela</taxon>
        <taxon>Hypsibioidea</taxon>
        <taxon>Ramazzottiidae</taxon>
        <taxon>Ramazzottius</taxon>
    </lineage>
</organism>
<keyword evidence="1 5" id="KW-0479">Metal-binding</keyword>
<dbReference type="AlphaFoldDB" id="A0A1D1UMH2"/>
<dbReference type="OrthoDB" id="410307at2759"/>
<feature type="zinc finger region" description="C3H1-type" evidence="5">
    <location>
        <begin position="108"/>
        <end position="136"/>
    </location>
</feature>
<protein>
    <recommendedName>
        <fullName evidence="6">C3H1-type domain-containing protein</fullName>
    </recommendedName>
</protein>
<dbReference type="Proteomes" id="UP000186922">
    <property type="component" value="Unassembled WGS sequence"/>
</dbReference>
<dbReference type="PROSITE" id="PS50103">
    <property type="entry name" value="ZF_C3H1"/>
    <property type="match status" value="3"/>
</dbReference>
<evidence type="ECO:0000256" key="3">
    <source>
        <dbReference type="ARBA" id="ARBA00022771"/>
    </source>
</evidence>
<dbReference type="PANTHER" id="PTHR12547">
    <property type="entry name" value="CCCH ZINC FINGER/TIS11-RELATED"/>
    <property type="match status" value="1"/>
</dbReference>
<sequence length="283" mass="31163">MSANSSINGDSSKSLLSPKCYYKTQLCRDFLTSPYGCPSGWHCGYAHGEHELRIAQVPTYKTKPCHRLYKDGYCKYGERCIFIHPCDMLTHQSTAPASSMAFTNPTKALKTKTCHRMVNYGFCPSGESCPFIHPAENAQRTWKNGGKLDEATIAKNLASWNVDMSLSSVSPSVSPSAISQLSTGSTGSISPVYGSEWVPEGASSDWMTSWMKEGFVETSNVEKKSTLAENDTFLNVVESVLHEDEGIAGEEEYSGWELGKRNGKAVAKSLHWNVVGTEASWWK</sequence>
<feature type="domain" description="C3H1-type" evidence="6">
    <location>
        <begin position="59"/>
        <end position="87"/>
    </location>
</feature>
<proteinExistence type="predicted"/>
<evidence type="ECO:0000259" key="6">
    <source>
        <dbReference type="PROSITE" id="PS50103"/>
    </source>
</evidence>
<feature type="domain" description="C3H1-type" evidence="6">
    <location>
        <begin position="108"/>
        <end position="136"/>
    </location>
</feature>
<dbReference type="GO" id="GO:0003729">
    <property type="term" value="F:mRNA binding"/>
    <property type="evidence" value="ECO:0007669"/>
    <property type="project" value="InterPro"/>
</dbReference>
<dbReference type="InterPro" id="IPR036855">
    <property type="entry name" value="Znf_CCCH_sf"/>
</dbReference>